<reference evidence="2 3" key="1">
    <citation type="submission" date="2020-09" db="EMBL/GenBank/DDBJ databases">
        <title>Roseomonas.</title>
        <authorList>
            <person name="Zhu W."/>
        </authorList>
    </citation>
    <scope>NUCLEOTIDE SEQUENCE [LARGE SCALE GENOMIC DNA]</scope>
    <source>
        <strain evidence="2 3">573</strain>
    </source>
</reference>
<dbReference type="InterPro" id="IPR052551">
    <property type="entry name" value="UV-DNA_repair_photolyase"/>
</dbReference>
<dbReference type="SUPFAM" id="SSF48173">
    <property type="entry name" value="Cryptochrome/photolyase FAD-binding domain"/>
    <property type="match status" value="1"/>
</dbReference>
<feature type="region of interest" description="Disordered" evidence="1">
    <location>
        <begin position="179"/>
        <end position="199"/>
    </location>
</feature>
<dbReference type="Gene3D" id="3.40.50.620">
    <property type="entry name" value="HUPs"/>
    <property type="match status" value="1"/>
</dbReference>
<proteinExistence type="predicted"/>
<dbReference type="PANTHER" id="PTHR38657:SF1">
    <property type="entry name" value="SLR1343 PROTEIN"/>
    <property type="match status" value="1"/>
</dbReference>
<dbReference type="Proteomes" id="UP001518989">
    <property type="component" value="Unassembled WGS sequence"/>
</dbReference>
<dbReference type="Pfam" id="PF04244">
    <property type="entry name" value="DPRP"/>
    <property type="match status" value="1"/>
</dbReference>
<protein>
    <submittedName>
        <fullName evidence="2">Cryptochrome/photolyase family protein</fullName>
    </submittedName>
</protein>
<name>A0ABS3KN93_9PROT</name>
<keyword evidence="3" id="KW-1185">Reference proteome</keyword>
<dbReference type="Gene3D" id="1.25.40.80">
    <property type="match status" value="1"/>
</dbReference>
<evidence type="ECO:0000313" key="2">
    <source>
        <dbReference type="EMBL" id="MBO1078889.1"/>
    </source>
</evidence>
<gene>
    <name evidence="2" type="ORF">IAI61_07595</name>
</gene>
<dbReference type="Gene3D" id="1.10.579.10">
    <property type="entry name" value="DNA Cyclobutane Dipyrimidine Photolyase, subunit A, domain 3"/>
    <property type="match status" value="1"/>
</dbReference>
<accession>A0ABS3KN93</accession>
<dbReference type="PANTHER" id="PTHR38657">
    <property type="entry name" value="SLR1343 PROTEIN"/>
    <property type="match status" value="1"/>
</dbReference>
<comment type="caution">
    <text evidence="2">The sequence shown here is derived from an EMBL/GenBank/DDBJ whole genome shotgun (WGS) entry which is preliminary data.</text>
</comment>
<dbReference type="InterPro" id="IPR014729">
    <property type="entry name" value="Rossmann-like_a/b/a_fold"/>
</dbReference>
<sequence length="511" mass="58396">MSLRHLVLVLGDQLDEDSAAFDGFDPARDAVLMMEVREEASYIPQNKRRIAFFFSAMRHFAEALRRRGWTVHYSELDDPENAGAFGPEISRHIRALKPGGLVVLEPGDWRVGDALRSLKPAPEFREDRHFLCSTAEFTEFSRQHPRMVMETFYRAMRRRMDILVERDGSPAGGAWNFDADNREGFGRGGPPPVPPTRRFRPDDITLAVLDMVEREFPGSPGKLNDFDLPVTRRHALAALRDFVEHRLPLFGRHQDAMWTGQAFLFHSVISGPLNLHLLNPREVVEAVLDNPANAPLNAVEGFVRQVIGWREFVRGIYWREMPDYAGRNALDATLPMPRFYWTGETEMRCLAQAIGHTIDHAYAHHIERLMVLGLFALLLGVKPYDVHRWHMSMFWDAIDWVSLPNTLGMSQQGDGGVVGTKPYAASGNYINRMSDHCRHCRFDPKQSVGEDACPFTTLYWDFLARHRKRYAGNLRMRNQYANLDRKEGAELAAIQEQARGLRARLTAEGFL</sequence>
<dbReference type="EMBL" id="JACTNG010000003">
    <property type="protein sequence ID" value="MBO1078889.1"/>
    <property type="molecule type" value="Genomic_DNA"/>
</dbReference>
<dbReference type="InterPro" id="IPR007357">
    <property type="entry name" value="PhrB-like"/>
</dbReference>
<organism evidence="2 3">
    <name type="scientific">Roseomonas haemaphysalidis</name>
    <dbReference type="NCBI Taxonomy" id="2768162"/>
    <lineage>
        <taxon>Bacteria</taxon>
        <taxon>Pseudomonadati</taxon>
        <taxon>Pseudomonadota</taxon>
        <taxon>Alphaproteobacteria</taxon>
        <taxon>Acetobacterales</taxon>
        <taxon>Roseomonadaceae</taxon>
        <taxon>Roseomonas</taxon>
    </lineage>
</organism>
<evidence type="ECO:0000313" key="3">
    <source>
        <dbReference type="Proteomes" id="UP001518989"/>
    </source>
</evidence>
<dbReference type="RefSeq" id="WP_237181101.1">
    <property type="nucleotide sequence ID" value="NZ_CP061177.1"/>
</dbReference>
<evidence type="ECO:0000256" key="1">
    <source>
        <dbReference type="SAM" id="MobiDB-lite"/>
    </source>
</evidence>
<dbReference type="Gene3D" id="1.10.10.1710">
    <property type="entry name" value="Deoxyribodipyrimidine photolyase-related"/>
    <property type="match status" value="1"/>
</dbReference>
<dbReference type="InterPro" id="IPR036134">
    <property type="entry name" value="Crypto/Photolyase_FAD-like_sf"/>
</dbReference>